<dbReference type="Proteomes" id="UP000095284">
    <property type="component" value="Unplaced"/>
</dbReference>
<accession>A0A1I7S7M5</accession>
<proteinExistence type="predicted"/>
<protein>
    <submittedName>
        <fullName evidence="2">Uncharacterized protein</fullName>
    </submittedName>
</protein>
<dbReference type="WBParaSite" id="BXY_0901600.1">
    <property type="protein sequence ID" value="BXY_0901600.1"/>
    <property type="gene ID" value="BXY_0901600"/>
</dbReference>
<name>A0A1I7S7M5_BURXY</name>
<evidence type="ECO:0000313" key="2">
    <source>
        <dbReference type="WBParaSite" id="BXY_0901600.1"/>
    </source>
</evidence>
<dbReference type="AlphaFoldDB" id="A0A1I7S7M5"/>
<reference evidence="2" key="1">
    <citation type="submission" date="2016-11" db="UniProtKB">
        <authorList>
            <consortium name="WormBaseParasite"/>
        </authorList>
    </citation>
    <scope>IDENTIFICATION</scope>
</reference>
<sequence>MKVRKLNSAKSFGASVIGDDGTMMTSGTMLAGFVVLESLEDDVDEPGIRCHALRHCESRSRKVPSRMVALFHNFDRLSPVTYRIFFEVLPYCGAAKLTSFNGVRALLLSTTAATFAEPYGHRQQLVVVPLVQRRYCPLFRL</sequence>
<evidence type="ECO:0000313" key="1">
    <source>
        <dbReference type="Proteomes" id="UP000095284"/>
    </source>
</evidence>
<organism evidence="1 2">
    <name type="scientific">Bursaphelenchus xylophilus</name>
    <name type="common">Pinewood nematode worm</name>
    <name type="synonym">Aphelenchoides xylophilus</name>
    <dbReference type="NCBI Taxonomy" id="6326"/>
    <lineage>
        <taxon>Eukaryota</taxon>
        <taxon>Metazoa</taxon>
        <taxon>Ecdysozoa</taxon>
        <taxon>Nematoda</taxon>
        <taxon>Chromadorea</taxon>
        <taxon>Rhabditida</taxon>
        <taxon>Tylenchina</taxon>
        <taxon>Tylenchomorpha</taxon>
        <taxon>Aphelenchoidea</taxon>
        <taxon>Aphelenchoididae</taxon>
        <taxon>Bursaphelenchus</taxon>
    </lineage>
</organism>